<feature type="region of interest" description="Disordered" evidence="2">
    <location>
        <begin position="23"/>
        <end position="54"/>
    </location>
</feature>
<dbReference type="OrthoDB" id="525039at2"/>
<proteinExistence type="predicted"/>
<evidence type="ECO:0000256" key="1">
    <source>
        <dbReference type="ARBA" id="ARBA00022801"/>
    </source>
</evidence>
<dbReference type="RefSeq" id="WP_149687378.1">
    <property type="nucleotide sequence ID" value="NZ_SDPQ02000001.1"/>
</dbReference>
<dbReference type="InterPro" id="IPR023365">
    <property type="entry name" value="Sortase_dom-sf"/>
</dbReference>
<reference evidence="3" key="1">
    <citation type="submission" date="2019-09" db="EMBL/GenBank/DDBJ databases">
        <authorList>
            <person name="Li J."/>
        </authorList>
    </citation>
    <scope>NUCLEOTIDE SEQUENCE [LARGE SCALE GENOMIC DNA]</scope>
    <source>
        <strain evidence="3">JCM 14732</strain>
    </source>
</reference>
<evidence type="ECO:0000256" key="2">
    <source>
        <dbReference type="SAM" id="MobiDB-lite"/>
    </source>
</evidence>
<dbReference type="AlphaFoldDB" id="A0A5M4FGD9"/>
<protein>
    <submittedName>
        <fullName evidence="3">Class F sortase</fullName>
    </submittedName>
</protein>
<dbReference type="CDD" id="cd05829">
    <property type="entry name" value="Sortase_F"/>
    <property type="match status" value="1"/>
</dbReference>
<keyword evidence="1" id="KW-0378">Hydrolase</keyword>
<dbReference type="Gene3D" id="2.40.260.10">
    <property type="entry name" value="Sortase"/>
    <property type="match status" value="1"/>
</dbReference>
<dbReference type="SUPFAM" id="SSF63817">
    <property type="entry name" value="Sortase"/>
    <property type="match status" value="1"/>
</dbReference>
<dbReference type="Pfam" id="PF04203">
    <property type="entry name" value="Sortase"/>
    <property type="match status" value="1"/>
</dbReference>
<feature type="compositionally biased region" description="Pro residues" evidence="2">
    <location>
        <begin position="35"/>
        <end position="48"/>
    </location>
</feature>
<comment type="caution">
    <text evidence="3">The sequence shown here is derived from an EMBL/GenBank/DDBJ whole genome shotgun (WGS) entry which is preliminary data.</text>
</comment>
<organism evidence="3 4">
    <name type="scientific">Aeromicrobium ginsengisoli</name>
    <dbReference type="NCBI Taxonomy" id="363867"/>
    <lineage>
        <taxon>Bacteria</taxon>
        <taxon>Bacillati</taxon>
        <taxon>Actinomycetota</taxon>
        <taxon>Actinomycetes</taxon>
        <taxon>Propionibacteriales</taxon>
        <taxon>Nocardioidaceae</taxon>
        <taxon>Aeromicrobium</taxon>
    </lineage>
</organism>
<keyword evidence="4" id="KW-1185">Reference proteome</keyword>
<evidence type="ECO:0000313" key="4">
    <source>
        <dbReference type="Proteomes" id="UP000380867"/>
    </source>
</evidence>
<name>A0A5M4FGD9_9ACTN</name>
<accession>A0A5M4FGD9</accession>
<gene>
    <name evidence="3" type="ORF">ESP70_000145</name>
</gene>
<dbReference type="Proteomes" id="UP000380867">
    <property type="component" value="Unassembled WGS sequence"/>
</dbReference>
<dbReference type="InterPro" id="IPR005754">
    <property type="entry name" value="Sortase"/>
</dbReference>
<dbReference type="InterPro" id="IPR042001">
    <property type="entry name" value="Sortase_F"/>
</dbReference>
<dbReference type="EMBL" id="SDPQ02000001">
    <property type="protein sequence ID" value="KAA1399224.1"/>
    <property type="molecule type" value="Genomic_DNA"/>
</dbReference>
<sequence>MNRIVRTTLVTAVSVAALGGLVGSGRTAPEVRTPEPAPVQAAPPPPPVSVRHEARPVGRPTHLSIPAITVSERLHGVGLKANGAMQTPDFGDAGWYDLGPRPGAPGPAVLVAHVHGPAGDDVFARLHELAPGDRVTVERTDGRSTFVVESVERAGKDRLPYDRIWNETDRSVLRLITCGGTPDPVTRMYPDNTIVFARLAP</sequence>
<evidence type="ECO:0000313" key="3">
    <source>
        <dbReference type="EMBL" id="KAA1399224.1"/>
    </source>
</evidence>
<dbReference type="GO" id="GO:0016787">
    <property type="term" value="F:hydrolase activity"/>
    <property type="evidence" value="ECO:0007669"/>
    <property type="project" value="UniProtKB-KW"/>
</dbReference>